<keyword evidence="5" id="KW-1185">Reference proteome</keyword>
<proteinExistence type="inferred from homology"/>
<evidence type="ECO:0000256" key="4">
    <source>
        <dbReference type="SAM" id="MobiDB-lite"/>
    </source>
</evidence>
<dbReference type="AlphaFoldDB" id="A0A6P7NC96"/>
<feature type="region of interest" description="Disordered" evidence="4">
    <location>
        <begin position="289"/>
        <end position="325"/>
    </location>
</feature>
<evidence type="ECO:0000313" key="5">
    <source>
        <dbReference type="Proteomes" id="UP000515150"/>
    </source>
</evidence>
<reference evidence="6" key="1">
    <citation type="submission" date="2025-08" db="UniProtKB">
        <authorList>
            <consortium name="RefSeq"/>
        </authorList>
    </citation>
    <scope>IDENTIFICATION</scope>
</reference>
<keyword evidence="2 3" id="KW-0175">Coiled coil</keyword>
<evidence type="ECO:0000256" key="3">
    <source>
        <dbReference type="SAM" id="Coils"/>
    </source>
</evidence>
<dbReference type="CTD" id="100148175"/>
<feature type="region of interest" description="Disordered" evidence="4">
    <location>
        <begin position="380"/>
        <end position="401"/>
    </location>
</feature>
<feature type="coiled-coil region" evidence="3">
    <location>
        <begin position="352"/>
        <end position="379"/>
    </location>
</feature>
<organism evidence="5 6">
    <name type="scientific">Betta splendens</name>
    <name type="common">Siamese fighting fish</name>
    <dbReference type="NCBI Taxonomy" id="158456"/>
    <lineage>
        <taxon>Eukaryota</taxon>
        <taxon>Metazoa</taxon>
        <taxon>Chordata</taxon>
        <taxon>Craniata</taxon>
        <taxon>Vertebrata</taxon>
        <taxon>Euteleostomi</taxon>
        <taxon>Actinopterygii</taxon>
        <taxon>Neopterygii</taxon>
        <taxon>Teleostei</taxon>
        <taxon>Neoteleostei</taxon>
        <taxon>Acanthomorphata</taxon>
        <taxon>Anabantaria</taxon>
        <taxon>Anabantiformes</taxon>
        <taxon>Anabantoidei</taxon>
        <taxon>Osphronemidae</taxon>
        <taxon>Betta</taxon>
    </lineage>
</organism>
<dbReference type="FunCoup" id="A0A6P7NC96">
    <property type="interactions" value="237"/>
</dbReference>
<dbReference type="GeneID" id="114861002"/>
<evidence type="ECO:0000313" key="6">
    <source>
        <dbReference type="RefSeq" id="XP_029015788.1"/>
    </source>
</evidence>
<evidence type="ECO:0000256" key="2">
    <source>
        <dbReference type="ARBA" id="ARBA00023054"/>
    </source>
</evidence>
<feature type="compositionally biased region" description="Basic and acidic residues" evidence="4">
    <location>
        <begin position="298"/>
        <end position="308"/>
    </location>
</feature>
<dbReference type="PANTHER" id="PTHR19232">
    <property type="entry name" value="CENTROCORTIN FAMILY MEMBER"/>
    <property type="match status" value="1"/>
</dbReference>
<dbReference type="OrthoDB" id="10059415at2759"/>
<evidence type="ECO:0000256" key="1">
    <source>
        <dbReference type="ARBA" id="ARBA00009019"/>
    </source>
</evidence>
<dbReference type="Proteomes" id="UP000515150">
    <property type="component" value="Chromosome 8"/>
</dbReference>
<protein>
    <submittedName>
        <fullName evidence="6">Cerebellar degeneration-related protein 2</fullName>
    </submittedName>
</protein>
<dbReference type="InterPro" id="IPR026079">
    <property type="entry name" value="CDR2"/>
</dbReference>
<accession>A0A6P7NC96</accession>
<dbReference type="InParanoid" id="A0A6P7NC96"/>
<feature type="coiled-coil region" evidence="3">
    <location>
        <begin position="42"/>
        <end position="76"/>
    </location>
</feature>
<gene>
    <name evidence="6" type="primary">cdr2a</name>
</gene>
<dbReference type="RefSeq" id="XP_029015788.1">
    <property type="nucleotide sequence ID" value="XM_029159955.3"/>
</dbReference>
<feature type="coiled-coil region" evidence="3">
    <location>
        <begin position="204"/>
        <end position="262"/>
    </location>
</feature>
<dbReference type="PANTHER" id="PTHR19232:SF1">
    <property type="entry name" value="CEREBELLAR DEGENERATION-RELATED PROTEIN 2"/>
    <property type="match status" value="1"/>
</dbReference>
<dbReference type="KEGG" id="bspl:114861002"/>
<sequence length="455" mass="52732">MLTDRILEEEFEKDEKSWYDPQDLEHDLHLAAELGKALLDRNHELEQALQQMYATNQEQLQEIEYLTKQVELLRQMNDQHARVYEQLDTAARDLEQGNHKLIQDSRLSQQKIQSLTDTIEVLQTHMEELQSQVDKLKTDQAERRRSLGAQSVSCLKELYDLHHDRHLAHKSLHVDGLWPPQDTLCDRDRRQDPEEEKVALQRSIQTLKSQIAVERSRREAAEKETELTAREYSGLEQRLALLAGCQARLRELEAEVEQLRLCWRADCASVRRPDQLLLPDTVFFASEEKPSSWESEAEEKAENGDDQRRHRRQRCNSDSVLRATNPDEIRRGHEQLCIRRAEAVKQRGISLLNEVDAQYSALQVKYDELLRRCQLASDELSHKAVQTSSSPLQSARARRRPSSAAPLDLTVVLEDVQQPEYKALFKEIFTCIRKSREDLGENRRPLVDGVPQGSA</sequence>
<feature type="coiled-coil region" evidence="3">
    <location>
        <begin position="112"/>
        <end position="146"/>
    </location>
</feature>
<comment type="similarity">
    <text evidence="1">Belongs to the CDR2 family.</text>
</comment>
<name>A0A6P7NC96_BETSP</name>